<dbReference type="Proteomes" id="UP000240552">
    <property type="component" value="Segment"/>
</dbReference>
<gene>
    <name evidence="1" type="primary">R336</name>
    <name evidence="1" type="ORF">MIMI_R336</name>
</gene>
<dbReference type="EMBL" id="JN036606">
    <property type="protein sequence ID" value="AEJ34569.1"/>
    <property type="molecule type" value="Genomic_DNA"/>
</dbReference>
<sequence>MEILKNHIVSDKLRSSNKCTLLTLNSKFNVIISLEKSPLDKIRELFKSILVDGFTDHNHYKLTAYFAEIVDTDTVINVIIDTVQSKLDSIREALDTNEINLSMYIQIWESYHDFFKNMHLIIKNYQNYLMNKNVTVGKLSLSILSIIEIGMFYNSVIKNNPNDILSSLSKHIYSIDKIILTN</sequence>
<accession>F8V5L5</accession>
<evidence type="ECO:0000313" key="2">
    <source>
        <dbReference type="Proteomes" id="UP000240552"/>
    </source>
</evidence>
<proteinExistence type="predicted"/>
<organism evidence="1 2">
    <name type="scientific">Acanthamoeba polyphaga mimivirus</name>
    <name type="common">APMV</name>
    <dbReference type="NCBI Taxonomy" id="212035"/>
    <lineage>
        <taxon>Viruses</taxon>
        <taxon>Varidnaviria</taxon>
        <taxon>Bamfordvirae</taxon>
        <taxon>Nucleocytoviricota</taxon>
        <taxon>Megaviricetes</taxon>
        <taxon>Imitervirales</taxon>
        <taxon>Mimiviridae</taxon>
        <taxon>Megamimivirinae</taxon>
        <taxon>Mimivirus</taxon>
        <taxon>Mimivirus bradfordmassiliense</taxon>
    </lineage>
</organism>
<organismHost>
    <name type="scientific">Acanthamoeba polyphaga</name>
    <name type="common">Amoeba</name>
    <dbReference type="NCBI Taxonomy" id="5757"/>
</organismHost>
<protein>
    <submittedName>
        <fullName evidence="1">Uncharacterized protein R336</fullName>
    </submittedName>
</protein>
<name>F8V5L5_MIMIV</name>
<reference evidence="1 2" key="1">
    <citation type="journal article" date="2011" name="Proc. Natl. Acad. Sci. U.S.A.">
        <title>Mimivirus shows dramatic genome reduction after intraamoebal culture.</title>
        <authorList>
            <person name="Boyer M."/>
            <person name="Azza S."/>
            <person name="Barrassi L."/>
            <person name="Klose T."/>
            <person name="Campocasso A."/>
            <person name="Pagnier I."/>
            <person name="Fournous G."/>
            <person name="Borg A."/>
            <person name="Robert C."/>
            <person name="Zhang X."/>
            <person name="Desnues C."/>
            <person name="Henrissat B."/>
            <person name="Rossmann M.G."/>
            <person name="La Scola B."/>
            <person name="Raoult D."/>
        </authorList>
    </citation>
    <scope>NUCLEOTIDE SEQUENCE [LARGE SCALE GENOMIC DNA]</scope>
    <source>
        <strain evidence="1">M4</strain>
    </source>
</reference>
<evidence type="ECO:0000313" key="1">
    <source>
        <dbReference type="EMBL" id="AEJ34569.1"/>
    </source>
</evidence>